<evidence type="ECO:0000313" key="4">
    <source>
        <dbReference type="EMBL" id="OVF08463.1"/>
    </source>
</evidence>
<dbReference type="Gene3D" id="1.20.1440.260">
    <property type="match status" value="1"/>
</dbReference>
<dbReference type="InterPro" id="IPR007529">
    <property type="entry name" value="Znf_HIT"/>
</dbReference>
<evidence type="ECO:0000259" key="3">
    <source>
        <dbReference type="PROSITE" id="PS51083"/>
    </source>
</evidence>
<dbReference type="CDD" id="cd23024">
    <property type="entry name" value="zf-HIT_ZNHIT2-3"/>
    <property type="match status" value="1"/>
</dbReference>
<dbReference type="GO" id="GO:0008270">
    <property type="term" value="F:zinc ion binding"/>
    <property type="evidence" value="ECO:0007669"/>
    <property type="project" value="UniProtKB-UniRule"/>
</dbReference>
<dbReference type="AlphaFoldDB" id="A0AA91T1L7"/>
<organism evidence="4 5">
    <name type="scientific">Clavispora lusitaniae</name>
    <name type="common">Candida lusitaniae</name>
    <dbReference type="NCBI Taxonomy" id="36911"/>
    <lineage>
        <taxon>Eukaryota</taxon>
        <taxon>Fungi</taxon>
        <taxon>Dikarya</taxon>
        <taxon>Ascomycota</taxon>
        <taxon>Saccharomycotina</taxon>
        <taxon>Pichiomycetes</taxon>
        <taxon>Metschnikowiaceae</taxon>
        <taxon>Clavispora</taxon>
    </lineage>
</organism>
<dbReference type="KEGG" id="clus:A9F13_08g01650"/>
<evidence type="ECO:0000256" key="1">
    <source>
        <dbReference type="PROSITE-ProRule" id="PRU00453"/>
    </source>
</evidence>
<name>A0AA91T1L7_CLALS</name>
<dbReference type="Gene3D" id="3.30.60.190">
    <property type="match status" value="1"/>
</dbReference>
<feature type="domain" description="HIT-type" evidence="3">
    <location>
        <begin position="6"/>
        <end position="41"/>
    </location>
</feature>
<proteinExistence type="predicted"/>
<dbReference type="Pfam" id="PF04438">
    <property type="entry name" value="zf-HIT"/>
    <property type="match status" value="1"/>
</dbReference>
<evidence type="ECO:0000313" key="5">
    <source>
        <dbReference type="Proteomes" id="UP000195602"/>
    </source>
</evidence>
<comment type="caution">
    <text evidence="4">The sequence shown here is derived from an EMBL/GenBank/DDBJ whole genome shotgun (WGS) entry which is preliminary data.</text>
</comment>
<reference evidence="4 5" key="1">
    <citation type="submission" date="2017-04" db="EMBL/GenBank/DDBJ databases">
        <title>Draft genome of the yeast Clavispora lusitaniae type strain CBS 6936.</title>
        <authorList>
            <person name="Durrens P."/>
            <person name="Klopp C."/>
            <person name="Biteau N."/>
            <person name="Fitton-Ouhabi V."/>
            <person name="Dementhon K."/>
            <person name="Accoceberry I."/>
            <person name="Sherman D.J."/>
            <person name="Noel T."/>
        </authorList>
    </citation>
    <scope>NUCLEOTIDE SEQUENCE [LARGE SCALE GENOMIC DNA]</scope>
    <source>
        <strain evidence="4 5">CBS 6936</strain>
    </source>
</reference>
<protein>
    <recommendedName>
        <fullName evidence="3">HIT-type domain-containing protein</fullName>
    </recommendedName>
</protein>
<evidence type="ECO:0000256" key="2">
    <source>
        <dbReference type="SAM" id="MobiDB-lite"/>
    </source>
</evidence>
<feature type="region of interest" description="Disordered" evidence="2">
    <location>
        <begin position="41"/>
        <end position="66"/>
    </location>
</feature>
<dbReference type="Proteomes" id="UP000195602">
    <property type="component" value="Unassembled WGS sequence"/>
</dbReference>
<accession>A0AA91T1L7</accession>
<dbReference type="PROSITE" id="PS51083">
    <property type="entry name" value="ZF_HIT"/>
    <property type="match status" value="1"/>
</dbReference>
<gene>
    <name evidence="4" type="ORF">A9F13_08g01650</name>
</gene>
<keyword evidence="1" id="KW-0863">Zinc-finger</keyword>
<dbReference type="SUPFAM" id="SSF144232">
    <property type="entry name" value="HIT/MYND zinc finger-like"/>
    <property type="match status" value="1"/>
</dbReference>
<dbReference type="EMBL" id="LYUB02000008">
    <property type="protein sequence ID" value="OVF08463.1"/>
    <property type="molecule type" value="Genomic_DNA"/>
</dbReference>
<keyword evidence="1" id="KW-0862">Zinc</keyword>
<sequence length="151" mass="16883">MAFGTCSICREAQAKYKCPKCSVEYCSLGCFKNPLHSHTEIGVPDTEVNSEKIASSSHENDETPKKEDVFAQIANDPVIKSLLKYKSLQVHLGVLIKLASDSQFTNEPLAENRREIANMRLCELRMGGSEENELVEEFVERVLSLMEKNGS</sequence>
<keyword evidence="1" id="KW-0479">Metal-binding</keyword>